<dbReference type="InterPro" id="IPR036526">
    <property type="entry name" value="C-N_Hydrolase_sf"/>
</dbReference>
<evidence type="ECO:0000313" key="15">
    <source>
        <dbReference type="Proteomes" id="UP000694557"/>
    </source>
</evidence>
<dbReference type="PANTHER" id="PTHR43674:SF2">
    <property type="entry name" value="BETA-UREIDOPROPIONASE"/>
    <property type="match status" value="1"/>
</dbReference>
<accession>A0A8C7K849</accession>
<sequence>MTFDDEKCDGIGLVACPACRFCPIVEGVGLLGYRIHKHTHKAWTVYRRSLKMSGSAFESLEKTLEKHIPDEELKEVKRILFGKETKKLVLPACAMEIALERDFELQGYMFEASTEQLRTPRTVRVGLIQNRIVLPTDAPVLDQITALHKRIGEMVDVAAMCGVNIVCFQEAWTMPFAFCTREKEPWTEFAESAEEGYTTRFCQELAKKYNMVVISPILEREEVHNVLWNTAVVVSNSGSVLGKTRKNHIPRVGDFNESTYYMEGNTGHKVFQTQFGKIAVNICYGRHHPLNWFMYSMNGAEIIFNPSATVGGLSEPMWSIEARNAAIANHCFTCGINRVGTEHFNNEFTSGDGKKAHQDFGYFYGSSYVAAPDGSRSPGLSRTRDGLLVTEMDLNLSRQISDKWSFKVNYFHENLISQELYIPWAIIYMISAHVFGSNSSSLHPYWKCMFA</sequence>
<evidence type="ECO:0000256" key="5">
    <source>
        <dbReference type="ARBA" id="ARBA00022801"/>
    </source>
</evidence>
<organism evidence="14 15">
    <name type="scientific">Oncorhynchus kisutch</name>
    <name type="common">Coho salmon</name>
    <name type="synonym">Salmo kisutch</name>
    <dbReference type="NCBI Taxonomy" id="8019"/>
    <lineage>
        <taxon>Eukaryota</taxon>
        <taxon>Metazoa</taxon>
        <taxon>Chordata</taxon>
        <taxon>Craniata</taxon>
        <taxon>Vertebrata</taxon>
        <taxon>Euteleostomi</taxon>
        <taxon>Actinopterygii</taxon>
        <taxon>Neopterygii</taxon>
        <taxon>Teleostei</taxon>
        <taxon>Protacanthopterygii</taxon>
        <taxon>Salmoniformes</taxon>
        <taxon>Salmonidae</taxon>
        <taxon>Salmoninae</taxon>
        <taxon>Oncorhynchus</taxon>
    </lineage>
</organism>
<evidence type="ECO:0000256" key="1">
    <source>
        <dbReference type="ARBA" id="ARBA00004496"/>
    </source>
</evidence>
<dbReference type="GO" id="GO:0033396">
    <property type="term" value="P:beta-alanine biosynthetic process via 3-ureidopropionate"/>
    <property type="evidence" value="ECO:0007669"/>
    <property type="project" value="TreeGrafter"/>
</dbReference>
<evidence type="ECO:0000256" key="2">
    <source>
        <dbReference type="ARBA" id="ARBA00004668"/>
    </source>
</evidence>
<evidence type="ECO:0000256" key="12">
    <source>
        <dbReference type="ARBA" id="ARBA00078143"/>
    </source>
</evidence>
<evidence type="ECO:0000256" key="11">
    <source>
        <dbReference type="ARBA" id="ARBA00075038"/>
    </source>
</evidence>
<keyword evidence="5" id="KW-0378">Hydrolase</keyword>
<dbReference type="PROSITE" id="PS50263">
    <property type="entry name" value="CN_HYDROLASE"/>
    <property type="match status" value="1"/>
</dbReference>
<evidence type="ECO:0000259" key="13">
    <source>
        <dbReference type="PROSITE" id="PS50263"/>
    </source>
</evidence>
<dbReference type="AlphaFoldDB" id="A0A8C7K849"/>
<evidence type="ECO:0000256" key="6">
    <source>
        <dbReference type="ARBA" id="ARBA00058206"/>
    </source>
</evidence>
<evidence type="ECO:0000313" key="14">
    <source>
        <dbReference type="Ensembl" id="ENSOKIP00005096791.1"/>
    </source>
</evidence>
<dbReference type="Ensembl" id="ENSOKIT00005103632.1">
    <property type="protein sequence ID" value="ENSOKIP00005096791.1"/>
    <property type="gene ID" value="ENSOKIG00005042434.1"/>
</dbReference>
<dbReference type="GO" id="GO:0003837">
    <property type="term" value="F:beta-ureidopropionase activity"/>
    <property type="evidence" value="ECO:0007669"/>
    <property type="project" value="UniProtKB-EC"/>
</dbReference>
<dbReference type="EC" id="3.5.1.6" evidence="9"/>
<comment type="subunit">
    <text evidence="8">Homodimer, homotetramer, homooctamer; can also form higher homooligomers.</text>
</comment>
<proteinExistence type="inferred from homology"/>
<feature type="domain" description="CN hydrolase" evidence="13">
    <location>
        <begin position="123"/>
        <end position="394"/>
    </location>
</feature>
<dbReference type="Pfam" id="PF00795">
    <property type="entry name" value="CN_hydrolase"/>
    <property type="match status" value="1"/>
</dbReference>
<reference evidence="14" key="2">
    <citation type="submission" date="2025-09" db="UniProtKB">
        <authorList>
            <consortium name="Ensembl"/>
        </authorList>
    </citation>
    <scope>IDENTIFICATION</scope>
</reference>
<dbReference type="CDD" id="cd07587">
    <property type="entry name" value="ML_beta-AS"/>
    <property type="match status" value="1"/>
</dbReference>
<dbReference type="Gene3D" id="3.60.110.10">
    <property type="entry name" value="Carbon-nitrogen hydrolase"/>
    <property type="match status" value="1"/>
</dbReference>
<evidence type="ECO:0000256" key="8">
    <source>
        <dbReference type="ARBA" id="ARBA00064592"/>
    </source>
</evidence>
<comment type="subcellular location">
    <subcellularLocation>
        <location evidence="1">Cytoplasm</location>
    </subcellularLocation>
</comment>
<dbReference type="SUPFAM" id="SSF56317">
    <property type="entry name" value="Carbon-nitrogen hydrolase"/>
    <property type="match status" value="1"/>
</dbReference>
<evidence type="ECO:0000256" key="3">
    <source>
        <dbReference type="ARBA" id="ARBA00022490"/>
    </source>
</evidence>
<protein>
    <recommendedName>
        <fullName evidence="10">Beta-ureidopropionase</fullName>
        <ecNumber evidence="9">3.5.1.6</ecNumber>
    </recommendedName>
    <alternativeName>
        <fullName evidence="12">Beta-alanine synthase</fullName>
    </alternativeName>
    <alternativeName>
        <fullName evidence="11">N-carbamoyl-beta-alanine amidohydrolase</fullName>
    </alternativeName>
</protein>
<dbReference type="FunFam" id="3.60.110.10:FF:000009">
    <property type="entry name" value="Beta-ureidopropionase 1"/>
    <property type="match status" value="1"/>
</dbReference>
<dbReference type="InterPro" id="IPR050345">
    <property type="entry name" value="Aliph_Amidase/BUP"/>
</dbReference>
<keyword evidence="15" id="KW-1185">Reference proteome</keyword>
<evidence type="ECO:0000256" key="7">
    <source>
        <dbReference type="ARBA" id="ARBA00061249"/>
    </source>
</evidence>
<comment type="pathway">
    <text evidence="2">Amino-acid biosynthesis; beta-alanine biosynthesis.</text>
</comment>
<keyword evidence="4" id="KW-0597">Phosphoprotein</keyword>
<keyword evidence="3" id="KW-0963">Cytoplasm</keyword>
<dbReference type="GO" id="GO:0005737">
    <property type="term" value="C:cytoplasm"/>
    <property type="evidence" value="ECO:0007669"/>
    <property type="project" value="UniProtKB-SubCell"/>
</dbReference>
<comment type="similarity">
    <text evidence="7">Belongs to the carbon-nitrogen hydrolase superfamily. BUP family.</text>
</comment>
<comment type="function">
    <text evidence="6">Catalyzes a late step in pyrimidine degradation. Converts N-carbamoyl-beta-alanine (3-ureidopropanoate) into beta-alanine, ammonia and carbon dioxide. Likewise, converts N-carbamoyl-beta-aminoisobutyrate (3-ureidoisobutyrate) into beta-aminoisobutyrate, ammonia and carbon dioxide.</text>
</comment>
<gene>
    <name evidence="14" type="primary">UPB1</name>
    <name evidence="14" type="synonym">upb1</name>
</gene>
<dbReference type="PANTHER" id="PTHR43674">
    <property type="entry name" value="NITRILASE C965.09-RELATED"/>
    <property type="match status" value="1"/>
</dbReference>
<evidence type="ECO:0000256" key="4">
    <source>
        <dbReference type="ARBA" id="ARBA00022553"/>
    </source>
</evidence>
<evidence type="ECO:0000256" key="10">
    <source>
        <dbReference type="ARBA" id="ARBA00074804"/>
    </source>
</evidence>
<dbReference type="GeneTree" id="ENSGT00390000004906"/>
<dbReference type="Proteomes" id="UP000694557">
    <property type="component" value="Unassembled WGS sequence"/>
</dbReference>
<name>A0A8C7K849_ONCKI</name>
<evidence type="ECO:0000256" key="9">
    <source>
        <dbReference type="ARBA" id="ARBA00066985"/>
    </source>
</evidence>
<dbReference type="InterPro" id="IPR003010">
    <property type="entry name" value="C-N_Hydrolase"/>
</dbReference>
<reference evidence="14" key="1">
    <citation type="submission" date="2025-08" db="UniProtKB">
        <authorList>
            <consortium name="Ensembl"/>
        </authorList>
    </citation>
    <scope>IDENTIFICATION</scope>
</reference>